<feature type="transmembrane region" description="Helical" evidence="7">
    <location>
        <begin position="383"/>
        <end position="400"/>
    </location>
</feature>
<keyword evidence="2" id="KW-0134">Cell wall</keyword>
<feature type="region of interest" description="Disordered" evidence="6">
    <location>
        <begin position="302"/>
        <end position="375"/>
    </location>
</feature>
<dbReference type="EMBL" id="CP097092">
    <property type="protein sequence ID" value="UQF78290.1"/>
    <property type="molecule type" value="Genomic_DNA"/>
</dbReference>
<dbReference type="Pfam" id="PF05737">
    <property type="entry name" value="Collagen_bind"/>
    <property type="match status" value="1"/>
</dbReference>
<dbReference type="Proteomes" id="UP000831562">
    <property type="component" value="Chromosome"/>
</dbReference>
<keyword evidence="5" id="KW-0572">Peptidoglycan-anchor</keyword>
<dbReference type="SUPFAM" id="SSF49401">
    <property type="entry name" value="Bacterial adhesins"/>
    <property type="match status" value="2"/>
</dbReference>
<proteinExistence type="predicted"/>
<dbReference type="InterPro" id="IPR008966">
    <property type="entry name" value="Adhesion_dom_sf"/>
</dbReference>
<evidence type="ECO:0000256" key="6">
    <source>
        <dbReference type="SAM" id="MobiDB-lite"/>
    </source>
</evidence>
<evidence type="ECO:0000256" key="4">
    <source>
        <dbReference type="ARBA" id="ARBA00022729"/>
    </source>
</evidence>
<keyword evidence="7" id="KW-1133">Transmembrane helix</keyword>
<evidence type="ECO:0000256" key="8">
    <source>
        <dbReference type="SAM" id="SignalP"/>
    </source>
</evidence>
<evidence type="ECO:0000256" key="2">
    <source>
        <dbReference type="ARBA" id="ARBA00022512"/>
    </source>
</evidence>
<dbReference type="InterPro" id="IPR041171">
    <property type="entry name" value="SDR_Ig"/>
</dbReference>
<comment type="subcellular location">
    <subcellularLocation>
        <location evidence="1">Secreted</location>
        <location evidence="1">Cell wall</location>
        <topology evidence="1">Peptidoglycan-anchor</topology>
    </subcellularLocation>
</comment>
<dbReference type="Pfam" id="PF17961">
    <property type="entry name" value="Big_8"/>
    <property type="match status" value="1"/>
</dbReference>
<dbReference type="InterPro" id="IPR011252">
    <property type="entry name" value="Fibrogen-bd_dom1"/>
</dbReference>
<dbReference type="GO" id="GO:0007155">
    <property type="term" value="P:cell adhesion"/>
    <property type="evidence" value="ECO:0007669"/>
    <property type="project" value="InterPro"/>
</dbReference>
<reference evidence="11" key="1">
    <citation type="submission" date="2022-05" db="EMBL/GenBank/DDBJ databases">
        <title>Using nanopore sequencing to obtain complete genomes from saliva samples.</title>
        <authorList>
            <person name="Baker J.L."/>
        </authorList>
    </citation>
    <scope>NUCLEOTIDE SEQUENCE</scope>
    <source>
        <strain evidence="11">JCVI-JB-Lp32</strain>
    </source>
</reference>
<dbReference type="AlphaFoldDB" id="A0A9E7ADI3"/>
<dbReference type="InterPro" id="IPR008456">
    <property type="entry name" value="Collagen-bd_dom"/>
</dbReference>
<dbReference type="Gene3D" id="2.60.40.1280">
    <property type="match status" value="1"/>
</dbReference>
<feature type="signal peptide" evidence="8">
    <location>
        <begin position="1"/>
        <end position="25"/>
    </location>
</feature>
<accession>A0A9E7ADI3</accession>
<organism evidence="11 12">
    <name type="scientific">Lancefieldella parvula</name>
    <dbReference type="NCBI Taxonomy" id="1382"/>
    <lineage>
        <taxon>Bacteria</taxon>
        <taxon>Bacillati</taxon>
        <taxon>Actinomycetota</taxon>
        <taxon>Coriobacteriia</taxon>
        <taxon>Coriobacteriales</taxon>
        <taxon>Atopobiaceae</taxon>
        <taxon>Lancefieldella</taxon>
    </lineage>
</organism>
<protein>
    <submittedName>
        <fullName evidence="11">Ig-like domain-containing protein</fullName>
    </submittedName>
</protein>
<keyword evidence="7" id="KW-0472">Membrane</keyword>
<evidence type="ECO:0000256" key="5">
    <source>
        <dbReference type="ARBA" id="ARBA00023088"/>
    </source>
</evidence>
<evidence type="ECO:0000313" key="11">
    <source>
        <dbReference type="EMBL" id="UQF78290.1"/>
    </source>
</evidence>
<evidence type="ECO:0000256" key="3">
    <source>
        <dbReference type="ARBA" id="ARBA00022525"/>
    </source>
</evidence>
<dbReference type="GO" id="GO:0005518">
    <property type="term" value="F:collagen binding"/>
    <property type="evidence" value="ECO:0007669"/>
    <property type="project" value="InterPro"/>
</dbReference>
<evidence type="ECO:0000259" key="9">
    <source>
        <dbReference type="Pfam" id="PF05737"/>
    </source>
</evidence>
<gene>
    <name evidence="11" type="ORF">M3I19_00885</name>
</gene>
<evidence type="ECO:0000313" key="12">
    <source>
        <dbReference type="Proteomes" id="UP000831562"/>
    </source>
</evidence>
<feature type="compositionally biased region" description="Pro residues" evidence="6">
    <location>
        <begin position="317"/>
        <end position="343"/>
    </location>
</feature>
<feature type="compositionally biased region" description="Basic residues" evidence="6">
    <location>
        <begin position="360"/>
        <end position="369"/>
    </location>
</feature>
<feature type="chain" id="PRO_5039108299" evidence="8">
    <location>
        <begin position="26"/>
        <end position="405"/>
    </location>
</feature>
<evidence type="ECO:0000256" key="1">
    <source>
        <dbReference type="ARBA" id="ARBA00004168"/>
    </source>
</evidence>
<keyword evidence="7" id="KW-0812">Transmembrane</keyword>
<name>A0A9E7ADI3_9ACTN</name>
<sequence length="405" mass="44614">MKKLLQWLAVAVFAVLVFIPGIAQAQTVPVQLTSFQVTNLEKQPVNSVGLHSQFYMKINWDATGQELHNGDSFDIELPTFLRFPDSAATSFNLYTPDGEVCAVAEINPLTQTCHVTFTNYVEGKDNIKGSIWLATWIGEDNGLDHEELRIVQTSTGQVASFTIHTERPNVLTGEVIAKWGVADTDTDTIEWKVRLNVDKMNLTNVILEDSIEAGSYVPGSFKLYRVHMDEYGAIDDSYGWNPVQIDEPTINGSTFTLNLHNAMANGEQYFLIYRTTKNPRIKNSVTLYSAEKQASSVWTYVAADSGGNGNGDNRPQPTEPETPVTPEPTPTPEPNPGPQPQPTPEETEPGPQPEPEQPKPTKKVKKAKKAALPATGDDSMQNIVAFVFAGVVMVSAMYFGSRVKH</sequence>
<keyword evidence="3" id="KW-0964">Secreted</keyword>
<keyword evidence="4 8" id="KW-0732">Signal</keyword>
<evidence type="ECO:0000256" key="7">
    <source>
        <dbReference type="SAM" id="Phobius"/>
    </source>
</evidence>
<dbReference type="Gene3D" id="2.60.40.740">
    <property type="match status" value="1"/>
</dbReference>
<feature type="domain" description="SDR-like Ig" evidence="10">
    <location>
        <begin position="51"/>
        <end position="139"/>
    </location>
</feature>
<feature type="domain" description="Collagen binding" evidence="9">
    <location>
        <begin position="174"/>
        <end position="279"/>
    </location>
</feature>
<evidence type="ECO:0000259" key="10">
    <source>
        <dbReference type="Pfam" id="PF17961"/>
    </source>
</evidence>